<organism evidence="8 9">
    <name type="scientific">Linum trigynum</name>
    <dbReference type="NCBI Taxonomy" id="586398"/>
    <lineage>
        <taxon>Eukaryota</taxon>
        <taxon>Viridiplantae</taxon>
        <taxon>Streptophyta</taxon>
        <taxon>Embryophyta</taxon>
        <taxon>Tracheophyta</taxon>
        <taxon>Spermatophyta</taxon>
        <taxon>Magnoliopsida</taxon>
        <taxon>eudicotyledons</taxon>
        <taxon>Gunneridae</taxon>
        <taxon>Pentapetalae</taxon>
        <taxon>rosids</taxon>
        <taxon>fabids</taxon>
        <taxon>Malpighiales</taxon>
        <taxon>Linaceae</taxon>
        <taxon>Linum</taxon>
    </lineage>
</organism>
<dbReference type="PANTHER" id="PTHR48048">
    <property type="entry name" value="GLYCOSYLTRANSFERASE"/>
    <property type="match status" value="1"/>
</dbReference>
<dbReference type="PROSITE" id="PS00375">
    <property type="entry name" value="UDPGT"/>
    <property type="match status" value="1"/>
</dbReference>
<keyword evidence="3 6" id="KW-0328">Glycosyltransferase</keyword>
<dbReference type="Pfam" id="PF00201">
    <property type="entry name" value="UDPGT"/>
    <property type="match status" value="1"/>
</dbReference>
<dbReference type="AlphaFoldDB" id="A0AAV2G2E9"/>
<sequence length="498" mass="54335">MDAEEAIVLYPSPAIGHLISMVELGRLILTHRPSLSIHIVLPPAPYQADATAPYIAAVSASTPSIAFHRLPPPPATAVFPNSPHHEMLMIETLRLTLPHLRRKLQQIVSQSAAVHALIVDFFNTAALSVAAELEIPCYNFFTSGASCLAFFLHFPTLHGAHTESFGDLGRTTILEIPGAPKLPASEVPKILLDRNDDVYRCFLEFTMRWPEFAGFIVNTFDALESEAVRAISAGLCVPELPTSPLYCIGPLIGDGGARKEGGGAGSDADCLAWLDSQPKQSVVFLSFGSLGVFSREQLREIAIGLERSGQRFLWVVRDPPSGEDKLGNSDVLLKDPELSLEGLLPDGFLERTEGRGHVVKSWAPQVEVLGHESVGGFVTHCGWNSVLEAVRAGVPMVAWPLYAEQKFNRVLLVEEIRIALSMVERNDGSGFVEAAEVERRVKELMEIEGPGELVRRRMVEMKNAAEDALRNDSGSSRVGLVRLVDSLTCQRVRDSGKP</sequence>
<dbReference type="Gene3D" id="3.40.50.2000">
    <property type="entry name" value="Glycogen Phosphorylase B"/>
    <property type="match status" value="2"/>
</dbReference>
<dbReference type="InterPro" id="IPR002213">
    <property type="entry name" value="UDP_glucos_trans"/>
</dbReference>
<evidence type="ECO:0000256" key="1">
    <source>
        <dbReference type="ARBA" id="ARBA00004935"/>
    </source>
</evidence>
<protein>
    <recommendedName>
        <fullName evidence="7">Glycosyltransferase</fullName>
        <ecNumber evidence="7">2.4.1.-</ecNumber>
    </recommendedName>
</protein>
<reference evidence="8 9" key="1">
    <citation type="submission" date="2024-04" db="EMBL/GenBank/DDBJ databases">
        <authorList>
            <person name="Fracassetti M."/>
        </authorList>
    </citation>
    <scope>NUCLEOTIDE SEQUENCE [LARGE SCALE GENOMIC DNA]</scope>
</reference>
<dbReference type="EC" id="2.4.1.-" evidence="7"/>
<dbReference type="GO" id="GO:0047213">
    <property type="term" value="F:anthocyanidin 3-O-glucosyltransferase activity"/>
    <property type="evidence" value="ECO:0007669"/>
    <property type="project" value="UniProtKB-EC"/>
</dbReference>
<dbReference type="Proteomes" id="UP001497516">
    <property type="component" value="Chromosome 8"/>
</dbReference>
<accession>A0AAV2G2E9</accession>
<evidence type="ECO:0000256" key="5">
    <source>
        <dbReference type="ARBA" id="ARBA00047606"/>
    </source>
</evidence>
<keyword evidence="4 6" id="KW-0808">Transferase</keyword>
<comment type="similarity">
    <text evidence="2 6">Belongs to the UDP-glycosyltransferase family.</text>
</comment>
<evidence type="ECO:0000256" key="7">
    <source>
        <dbReference type="RuleBase" id="RU362057"/>
    </source>
</evidence>
<dbReference type="CDD" id="cd03784">
    <property type="entry name" value="GT1_Gtf-like"/>
    <property type="match status" value="1"/>
</dbReference>
<evidence type="ECO:0000256" key="6">
    <source>
        <dbReference type="RuleBase" id="RU003718"/>
    </source>
</evidence>
<dbReference type="InterPro" id="IPR035595">
    <property type="entry name" value="UDP_glycos_trans_CS"/>
</dbReference>
<dbReference type="InterPro" id="IPR050481">
    <property type="entry name" value="UDP-glycosyltransf_plant"/>
</dbReference>
<name>A0AAV2G2E9_9ROSI</name>
<proteinExistence type="inferred from homology"/>
<evidence type="ECO:0000313" key="9">
    <source>
        <dbReference type="Proteomes" id="UP001497516"/>
    </source>
</evidence>
<dbReference type="PANTHER" id="PTHR48048:SF30">
    <property type="entry name" value="GLYCOSYLTRANSFERASE"/>
    <property type="match status" value="1"/>
</dbReference>
<keyword evidence="9" id="KW-1185">Reference proteome</keyword>
<evidence type="ECO:0000256" key="4">
    <source>
        <dbReference type="ARBA" id="ARBA00022679"/>
    </source>
</evidence>
<evidence type="ECO:0000256" key="3">
    <source>
        <dbReference type="ARBA" id="ARBA00022676"/>
    </source>
</evidence>
<dbReference type="FunFam" id="3.40.50.2000:FF:000095">
    <property type="entry name" value="Glycosyltransferase"/>
    <property type="match status" value="1"/>
</dbReference>
<comment type="catalytic activity">
    <reaction evidence="5">
        <text>an anthocyanidin + UDP-alpha-D-glucose + H(+) = an anthocyanidin 3-O-beta-D-glucoside + UDP</text>
        <dbReference type="Rhea" id="RHEA:20093"/>
        <dbReference type="ChEBI" id="CHEBI:15378"/>
        <dbReference type="ChEBI" id="CHEBI:16307"/>
        <dbReference type="ChEBI" id="CHEBI:58223"/>
        <dbReference type="ChEBI" id="CHEBI:58885"/>
        <dbReference type="ChEBI" id="CHEBI:143576"/>
        <dbReference type="EC" id="2.4.1.115"/>
    </reaction>
</comment>
<evidence type="ECO:0000313" key="8">
    <source>
        <dbReference type="EMBL" id="CAL1404831.1"/>
    </source>
</evidence>
<gene>
    <name evidence="8" type="ORF">LTRI10_LOCUS44652</name>
</gene>
<comment type="pathway">
    <text evidence="1">Pigment biosynthesis; anthocyanin biosynthesis.</text>
</comment>
<dbReference type="EMBL" id="OZ034821">
    <property type="protein sequence ID" value="CAL1404831.1"/>
    <property type="molecule type" value="Genomic_DNA"/>
</dbReference>
<dbReference type="SUPFAM" id="SSF53756">
    <property type="entry name" value="UDP-Glycosyltransferase/glycogen phosphorylase"/>
    <property type="match status" value="1"/>
</dbReference>
<evidence type="ECO:0000256" key="2">
    <source>
        <dbReference type="ARBA" id="ARBA00009995"/>
    </source>
</evidence>
<dbReference type="FunFam" id="3.40.50.2000:FF:000020">
    <property type="entry name" value="Glycosyltransferase"/>
    <property type="match status" value="1"/>
</dbReference>